<reference evidence="2" key="3">
    <citation type="journal article" date="2017" name="Nature">
        <title>Genome sequence of the progenitor of the wheat D genome Aegilops tauschii.</title>
        <authorList>
            <person name="Luo M.C."/>
            <person name="Gu Y.Q."/>
            <person name="Puiu D."/>
            <person name="Wang H."/>
            <person name="Twardziok S.O."/>
            <person name="Deal K.R."/>
            <person name="Huo N."/>
            <person name="Zhu T."/>
            <person name="Wang L."/>
            <person name="Wang Y."/>
            <person name="McGuire P.E."/>
            <person name="Liu S."/>
            <person name="Long H."/>
            <person name="Ramasamy R.K."/>
            <person name="Rodriguez J.C."/>
            <person name="Van S.L."/>
            <person name="Yuan L."/>
            <person name="Wang Z."/>
            <person name="Xia Z."/>
            <person name="Xiao L."/>
            <person name="Anderson O.D."/>
            <person name="Ouyang S."/>
            <person name="Liang Y."/>
            <person name="Zimin A.V."/>
            <person name="Pertea G."/>
            <person name="Qi P."/>
            <person name="Bennetzen J.L."/>
            <person name="Dai X."/>
            <person name="Dawson M.W."/>
            <person name="Muller H.G."/>
            <person name="Kugler K."/>
            <person name="Rivarola-Duarte L."/>
            <person name="Spannagl M."/>
            <person name="Mayer K.F.X."/>
            <person name="Lu F.H."/>
            <person name="Bevan M.W."/>
            <person name="Leroy P."/>
            <person name="Li P."/>
            <person name="You F.M."/>
            <person name="Sun Q."/>
            <person name="Liu Z."/>
            <person name="Lyons E."/>
            <person name="Wicker T."/>
            <person name="Salzberg S.L."/>
            <person name="Devos K.M."/>
            <person name="Dvorak J."/>
        </authorList>
    </citation>
    <scope>NUCLEOTIDE SEQUENCE [LARGE SCALE GENOMIC DNA]</scope>
    <source>
        <strain evidence="2">cv. AL8/78</strain>
    </source>
</reference>
<feature type="region of interest" description="Disordered" evidence="1">
    <location>
        <begin position="238"/>
        <end position="257"/>
    </location>
</feature>
<organism evidence="2 3">
    <name type="scientific">Aegilops tauschii subsp. strangulata</name>
    <name type="common">Goatgrass</name>
    <dbReference type="NCBI Taxonomy" id="200361"/>
    <lineage>
        <taxon>Eukaryota</taxon>
        <taxon>Viridiplantae</taxon>
        <taxon>Streptophyta</taxon>
        <taxon>Embryophyta</taxon>
        <taxon>Tracheophyta</taxon>
        <taxon>Spermatophyta</taxon>
        <taxon>Magnoliopsida</taxon>
        <taxon>Liliopsida</taxon>
        <taxon>Poales</taxon>
        <taxon>Poaceae</taxon>
        <taxon>BOP clade</taxon>
        <taxon>Pooideae</taxon>
        <taxon>Triticodae</taxon>
        <taxon>Triticeae</taxon>
        <taxon>Triticinae</taxon>
        <taxon>Aegilops</taxon>
    </lineage>
</organism>
<dbReference type="PANTHER" id="PTHR34680:SF7">
    <property type="entry name" value="WRC DOMAIN-CONTAINING PROTEIN"/>
    <property type="match status" value="1"/>
</dbReference>
<dbReference type="PANTHER" id="PTHR34680">
    <property type="entry name" value="EXPRESSED PROTEIN"/>
    <property type="match status" value="1"/>
</dbReference>
<reference evidence="3" key="1">
    <citation type="journal article" date="2014" name="Science">
        <title>Ancient hybridizations among the ancestral genomes of bread wheat.</title>
        <authorList>
            <consortium name="International Wheat Genome Sequencing Consortium,"/>
            <person name="Marcussen T."/>
            <person name="Sandve S.R."/>
            <person name="Heier L."/>
            <person name="Spannagl M."/>
            <person name="Pfeifer M."/>
            <person name="Jakobsen K.S."/>
            <person name="Wulff B.B."/>
            <person name="Steuernagel B."/>
            <person name="Mayer K.F."/>
            <person name="Olsen O.A."/>
        </authorList>
    </citation>
    <scope>NUCLEOTIDE SEQUENCE [LARGE SCALE GENOMIC DNA]</scope>
    <source>
        <strain evidence="3">cv. AL8/78</strain>
    </source>
</reference>
<dbReference type="Gramene" id="AET5Gv21141100.3">
    <property type="protein sequence ID" value="AET5Gv21141100.3"/>
    <property type="gene ID" value="AET5Gv21141100"/>
</dbReference>
<evidence type="ECO:0000313" key="3">
    <source>
        <dbReference type="Proteomes" id="UP000015105"/>
    </source>
</evidence>
<name>A0A453MD45_AEGTS</name>
<feature type="compositionally biased region" description="Pro residues" evidence="1">
    <location>
        <begin position="69"/>
        <end position="88"/>
    </location>
</feature>
<dbReference type="AlphaFoldDB" id="A0A453MD45"/>
<feature type="region of interest" description="Disordered" evidence="1">
    <location>
        <begin position="65"/>
        <end position="98"/>
    </location>
</feature>
<accession>A0A453MD45</accession>
<evidence type="ECO:0000256" key="1">
    <source>
        <dbReference type="SAM" id="MobiDB-lite"/>
    </source>
</evidence>
<keyword evidence="3" id="KW-1185">Reference proteome</keyword>
<proteinExistence type="predicted"/>
<reference evidence="3" key="2">
    <citation type="journal article" date="2017" name="Nat. Plants">
        <title>The Aegilops tauschii genome reveals multiple impacts of transposons.</title>
        <authorList>
            <person name="Zhao G."/>
            <person name="Zou C."/>
            <person name="Li K."/>
            <person name="Wang K."/>
            <person name="Li T."/>
            <person name="Gao L."/>
            <person name="Zhang X."/>
            <person name="Wang H."/>
            <person name="Yang Z."/>
            <person name="Liu X."/>
            <person name="Jiang W."/>
            <person name="Mao L."/>
            <person name="Kong X."/>
            <person name="Jiao Y."/>
            <person name="Jia J."/>
        </authorList>
    </citation>
    <scope>NUCLEOTIDE SEQUENCE [LARGE SCALE GENOMIC DNA]</scope>
    <source>
        <strain evidence="3">cv. AL8/78</strain>
    </source>
</reference>
<dbReference type="Proteomes" id="UP000015105">
    <property type="component" value="Chromosome 5D"/>
</dbReference>
<protein>
    <submittedName>
        <fullName evidence="2">Uncharacterized protein</fullName>
    </submittedName>
</protein>
<sequence length="353" mass="38494">QLHTGSLRSFLSCGLRAASTNLKPYLQLLGTSADPNLPSLRPAPPPAAMRIRRSASRLLGGAAAAFAPAPAPSDPPRFELFPPPPSPPATDQAHESSAGLVAPEAASCGQPCCELSRSPWELMAELDLSDPEVEECFKKTYFRTTRRASWLFPSSISMPNGSIKEKTTADMVDGAINMPAKTMEGNKNESKSKTNKGIKVKKGVRTCKKRDGKKPQKKRPVVDMGEAFYYYDGFGPSRSSKRHCRSSGGNSVLEEPPLPIEQQKDEACTQTQFDFSASQANVTDHQALPTSTQVEKPRLNGSNANIVSCDEESSNNDALGCNGKQLHNIMMMKSPFKKRWRKPIKARSLKSLM</sequence>
<evidence type="ECO:0000313" key="2">
    <source>
        <dbReference type="EnsemblPlants" id="AET5Gv21141100.3"/>
    </source>
</evidence>
<reference evidence="2" key="5">
    <citation type="journal article" date="2021" name="G3 (Bethesda)">
        <title>Aegilops tauschii genome assembly Aet v5.0 features greater sequence contiguity and improved annotation.</title>
        <authorList>
            <person name="Wang L."/>
            <person name="Zhu T."/>
            <person name="Rodriguez J.C."/>
            <person name="Deal K.R."/>
            <person name="Dubcovsky J."/>
            <person name="McGuire P.E."/>
            <person name="Lux T."/>
            <person name="Spannagl M."/>
            <person name="Mayer K.F.X."/>
            <person name="Baldrich P."/>
            <person name="Meyers B.C."/>
            <person name="Huo N."/>
            <person name="Gu Y.Q."/>
            <person name="Zhou H."/>
            <person name="Devos K.M."/>
            <person name="Bennetzen J.L."/>
            <person name="Unver T."/>
            <person name="Budak H."/>
            <person name="Gulick P.J."/>
            <person name="Galiba G."/>
            <person name="Kalapos B."/>
            <person name="Nelson D.R."/>
            <person name="Li P."/>
            <person name="You F.M."/>
            <person name="Luo M.C."/>
            <person name="Dvorak J."/>
        </authorList>
    </citation>
    <scope>NUCLEOTIDE SEQUENCE [LARGE SCALE GENOMIC DNA]</scope>
    <source>
        <strain evidence="2">cv. AL8/78</strain>
    </source>
</reference>
<dbReference type="EnsemblPlants" id="AET5Gv21141100.3">
    <property type="protein sequence ID" value="AET5Gv21141100.3"/>
    <property type="gene ID" value="AET5Gv21141100"/>
</dbReference>
<reference evidence="2" key="4">
    <citation type="submission" date="2019-03" db="UniProtKB">
        <authorList>
            <consortium name="EnsemblPlants"/>
        </authorList>
    </citation>
    <scope>IDENTIFICATION</scope>
</reference>